<evidence type="ECO:0000256" key="1">
    <source>
        <dbReference type="SAM" id="MobiDB-lite"/>
    </source>
</evidence>
<dbReference type="GO" id="GO:0007276">
    <property type="term" value="P:gamete generation"/>
    <property type="evidence" value="ECO:0007669"/>
    <property type="project" value="InterPro"/>
</dbReference>
<name>A0A433T5N4_ELYCH</name>
<dbReference type="Proteomes" id="UP000271974">
    <property type="component" value="Unassembled WGS sequence"/>
</dbReference>
<comment type="caution">
    <text evidence="2">The sequence shown here is derived from an EMBL/GenBank/DDBJ whole genome shotgun (WGS) entry which is preliminary data.</text>
</comment>
<dbReference type="EMBL" id="RQTK01000627">
    <property type="protein sequence ID" value="RUS76875.1"/>
    <property type="molecule type" value="Genomic_DNA"/>
</dbReference>
<feature type="compositionally biased region" description="Polar residues" evidence="1">
    <location>
        <begin position="195"/>
        <end position="249"/>
    </location>
</feature>
<organism evidence="2 3">
    <name type="scientific">Elysia chlorotica</name>
    <name type="common">Eastern emerald elysia</name>
    <name type="synonym">Sea slug</name>
    <dbReference type="NCBI Taxonomy" id="188477"/>
    <lineage>
        <taxon>Eukaryota</taxon>
        <taxon>Metazoa</taxon>
        <taxon>Spiralia</taxon>
        <taxon>Lophotrochozoa</taxon>
        <taxon>Mollusca</taxon>
        <taxon>Gastropoda</taxon>
        <taxon>Heterobranchia</taxon>
        <taxon>Euthyneura</taxon>
        <taxon>Panpulmonata</taxon>
        <taxon>Sacoglossa</taxon>
        <taxon>Placobranchoidea</taxon>
        <taxon>Plakobranchidae</taxon>
        <taxon>Elysia</taxon>
    </lineage>
</organism>
<evidence type="ECO:0008006" key="4">
    <source>
        <dbReference type="Google" id="ProtNLM"/>
    </source>
</evidence>
<evidence type="ECO:0000313" key="2">
    <source>
        <dbReference type="EMBL" id="RUS76875.1"/>
    </source>
</evidence>
<dbReference type="OrthoDB" id="10028206at2759"/>
<feature type="compositionally biased region" description="Polar residues" evidence="1">
    <location>
        <begin position="37"/>
        <end position="48"/>
    </location>
</feature>
<dbReference type="GO" id="GO:0007129">
    <property type="term" value="P:homologous chromosome pairing at meiosis"/>
    <property type="evidence" value="ECO:0007669"/>
    <property type="project" value="InterPro"/>
</dbReference>
<protein>
    <recommendedName>
        <fullName evidence="4">Spermatogenesis-associated protein 22</fullName>
    </recommendedName>
</protein>
<feature type="compositionally biased region" description="Low complexity" evidence="1">
    <location>
        <begin position="122"/>
        <end position="131"/>
    </location>
</feature>
<feature type="compositionally biased region" description="Polar residues" evidence="1">
    <location>
        <begin position="61"/>
        <end position="79"/>
    </location>
</feature>
<reference evidence="2 3" key="1">
    <citation type="submission" date="2019-01" db="EMBL/GenBank/DDBJ databases">
        <title>A draft genome assembly of the solar-powered sea slug Elysia chlorotica.</title>
        <authorList>
            <person name="Cai H."/>
            <person name="Li Q."/>
            <person name="Fang X."/>
            <person name="Li J."/>
            <person name="Curtis N.E."/>
            <person name="Altenburger A."/>
            <person name="Shibata T."/>
            <person name="Feng M."/>
            <person name="Maeda T."/>
            <person name="Schwartz J.A."/>
            <person name="Shigenobu S."/>
            <person name="Lundholm N."/>
            <person name="Nishiyama T."/>
            <person name="Yang H."/>
            <person name="Hasebe M."/>
            <person name="Li S."/>
            <person name="Pierce S.K."/>
            <person name="Wang J."/>
        </authorList>
    </citation>
    <scope>NUCLEOTIDE SEQUENCE [LARGE SCALE GENOMIC DNA]</scope>
    <source>
        <strain evidence="2">EC2010</strain>
        <tissue evidence="2">Whole organism of an adult</tissue>
    </source>
</reference>
<gene>
    <name evidence="2" type="ORF">EGW08_015366</name>
</gene>
<dbReference type="AlphaFoldDB" id="A0A433T5N4"/>
<feature type="compositionally biased region" description="Polar residues" evidence="1">
    <location>
        <begin position="102"/>
        <end position="121"/>
    </location>
</feature>
<dbReference type="GO" id="GO:0000711">
    <property type="term" value="P:meiotic DNA repair synthesis"/>
    <property type="evidence" value="ECO:0007669"/>
    <property type="project" value="InterPro"/>
</dbReference>
<dbReference type="PANTHER" id="PTHR35258">
    <property type="entry name" value="SPERMATOGENESIS-ASSOCIATED PROTEIN 22"/>
    <property type="match status" value="1"/>
</dbReference>
<keyword evidence="3" id="KW-1185">Reference proteome</keyword>
<dbReference type="GO" id="GO:0051445">
    <property type="term" value="P:regulation of meiotic cell cycle"/>
    <property type="evidence" value="ECO:0007669"/>
    <property type="project" value="TreeGrafter"/>
</dbReference>
<sequence length="427" mass="46398">MNRPAPVPLFNYKKRQRQALVSDPDLSNQCEEKQHVQENSYPGGNTCLNPGPANKSHKPASSHTNLPSDQSYKFNSNKPSPGLMDINGKFGSSGNFRSSNFPTGNQAKITPGGKSSSHLTNSFSGQQSSSSLRGTCRGRGLGNSNMYNNSAGRGKIPQGRGQLKLNNFSSPRIQTAAARGGFGSNQANRPGGHKQAQTNQREANTTSFAGSRQQSYNNVQPGRQSAFKPSTSSKVPNGLSTTSATSCGTSKLHGNEKATFRFDENDFDFEDDSALNNKQRKPILTPSTAKRTKDKPAKDTSMRIFTCPISSLKSWVGLKVYDGPVMFEVYGLLDSATVRDSTGTGKEFILRDDTDSIKCVFYEIDRELPRLTRGQVHRVVGFADRKRGILQAVSVRPALKEERKVCQAASAASQAEMERLAAATSEQ</sequence>
<feature type="region of interest" description="Disordered" evidence="1">
    <location>
        <begin position="1"/>
        <end position="165"/>
    </location>
</feature>
<accession>A0A433T5N4</accession>
<dbReference type="InterPro" id="IPR033536">
    <property type="entry name" value="Spata22"/>
</dbReference>
<dbReference type="STRING" id="188477.A0A433T5N4"/>
<feature type="compositionally biased region" description="Low complexity" evidence="1">
    <location>
        <begin position="87"/>
        <end position="101"/>
    </location>
</feature>
<dbReference type="PANTHER" id="PTHR35258:SF1">
    <property type="entry name" value="SPERMATOGENESIS-ASSOCIATED PROTEIN 22"/>
    <property type="match status" value="1"/>
</dbReference>
<feature type="compositionally biased region" description="Polar residues" evidence="1">
    <location>
        <begin position="142"/>
        <end position="151"/>
    </location>
</feature>
<evidence type="ECO:0000313" key="3">
    <source>
        <dbReference type="Proteomes" id="UP000271974"/>
    </source>
</evidence>
<proteinExistence type="predicted"/>
<feature type="region of interest" description="Disordered" evidence="1">
    <location>
        <begin position="180"/>
        <end position="250"/>
    </location>
</feature>